<dbReference type="AlphaFoldDB" id="A0A838A6K1"/>
<name>A0A838A6K1_9PSEU</name>
<dbReference type="SMART" id="SM00387">
    <property type="entry name" value="HATPase_c"/>
    <property type="match status" value="1"/>
</dbReference>
<dbReference type="PANTHER" id="PTHR24421">
    <property type="entry name" value="NITRATE/NITRITE SENSOR PROTEIN NARX-RELATED"/>
    <property type="match status" value="1"/>
</dbReference>
<keyword evidence="7" id="KW-0067">ATP-binding</keyword>
<keyword evidence="5" id="KW-0812">Transmembrane</keyword>
<dbReference type="PANTHER" id="PTHR24421:SF61">
    <property type="entry name" value="OXYGEN SENSOR HISTIDINE KINASE NREB"/>
    <property type="match status" value="1"/>
</dbReference>
<dbReference type="InterPro" id="IPR045975">
    <property type="entry name" value="DUF5931"/>
</dbReference>
<feature type="region of interest" description="Disordered" evidence="4">
    <location>
        <begin position="358"/>
        <end position="395"/>
    </location>
</feature>
<evidence type="ECO:0000313" key="7">
    <source>
        <dbReference type="EMBL" id="MBA0124007.1"/>
    </source>
</evidence>
<reference evidence="7 8" key="1">
    <citation type="submission" date="2020-07" db="EMBL/GenBank/DDBJ databases">
        <title>Genome of Haloechinothrix sp.</title>
        <authorList>
            <person name="Tang S.-K."/>
            <person name="Yang L."/>
            <person name="Zhu W.-Y."/>
        </authorList>
    </citation>
    <scope>NUCLEOTIDE SEQUENCE [LARGE SCALE GENOMIC DNA]</scope>
    <source>
        <strain evidence="7 8">YIM 98757</strain>
    </source>
</reference>
<feature type="transmembrane region" description="Helical" evidence="5">
    <location>
        <begin position="12"/>
        <end position="30"/>
    </location>
</feature>
<keyword evidence="5" id="KW-1133">Transmembrane helix</keyword>
<dbReference type="NCBIfam" id="NF047322">
    <property type="entry name" value="HK_morpho_MacS"/>
    <property type="match status" value="1"/>
</dbReference>
<organism evidence="7 8">
    <name type="scientific">Haloechinothrix aidingensis</name>
    <dbReference type="NCBI Taxonomy" id="2752311"/>
    <lineage>
        <taxon>Bacteria</taxon>
        <taxon>Bacillati</taxon>
        <taxon>Actinomycetota</taxon>
        <taxon>Actinomycetes</taxon>
        <taxon>Pseudonocardiales</taxon>
        <taxon>Pseudonocardiaceae</taxon>
        <taxon>Haloechinothrix</taxon>
    </lineage>
</organism>
<proteinExistence type="predicted"/>
<feature type="compositionally biased region" description="Basic and acidic residues" evidence="4">
    <location>
        <begin position="369"/>
        <end position="388"/>
    </location>
</feature>
<dbReference type="Pfam" id="PF02518">
    <property type="entry name" value="HATPase_c"/>
    <property type="match status" value="1"/>
</dbReference>
<dbReference type="GO" id="GO:0016301">
    <property type="term" value="F:kinase activity"/>
    <property type="evidence" value="ECO:0007669"/>
    <property type="project" value="UniProtKB-KW"/>
</dbReference>
<keyword evidence="7" id="KW-0547">Nucleotide-binding</keyword>
<dbReference type="Pfam" id="PF19354">
    <property type="entry name" value="DUF5931"/>
    <property type="match status" value="1"/>
</dbReference>
<dbReference type="Gene3D" id="3.30.565.10">
    <property type="entry name" value="Histidine kinase-like ATPase, C-terminal domain"/>
    <property type="match status" value="1"/>
</dbReference>
<dbReference type="GO" id="GO:0005524">
    <property type="term" value="F:ATP binding"/>
    <property type="evidence" value="ECO:0007669"/>
    <property type="project" value="UniProtKB-KW"/>
</dbReference>
<dbReference type="CDD" id="cd16917">
    <property type="entry name" value="HATPase_UhpB-NarQ-NarX-like"/>
    <property type="match status" value="1"/>
</dbReference>
<dbReference type="Proteomes" id="UP000582974">
    <property type="component" value="Unassembled WGS sequence"/>
</dbReference>
<keyword evidence="8" id="KW-1185">Reference proteome</keyword>
<dbReference type="GO" id="GO:0000160">
    <property type="term" value="P:phosphorelay signal transduction system"/>
    <property type="evidence" value="ECO:0007669"/>
    <property type="project" value="UniProtKB-KW"/>
</dbReference>
<evidence type="ECO:0000256" key="3">
    <source>
        <dbReference type="ARBA" id="ARBA00023012"/>
    </source>
</evidence>
<keyword evidence="5" id="KW-0472">Membrane</keyword>
<protein>
    <submittedName>
        <fullName evidence="7">ATP-binding protein</fullName>
    </submittedName>
</protein>
<evidence type="ECO:0000256" key="5">
    <source>
        <dbReference type="SAM" id="Phobius"/>
    </source>
</evidence>
<keyword evidence="2" id="KW-0418">Kinase</keyword>
<dbReference type="InterPro" id="IPR050482">
    <property type="entry name" value="Sensor_HK_TwoCompSys"/>
</dbReference>
<feature type="transmembrane region" description="Helical" evidence="5">
    <location>
        <begin position="42"/>
        <end position="63"/>
    </location>
</feature>
<evidence type="ECO:0000259" key="6">
    <source>
        <dbReference type="SMART" id="SM00387"/>
    </source>
</evidence>
<dbReference type="EMBL" id="JACCKD010000001">
    <property type="protein sequence ID" value="MBA0124007.1"/>
    <property type="molecule type" value="Genomic_DNA"/>
</dbReference>
<evidence type="ECO:0000256" key="2">
    <source>
        <dbReference type="ARBA" id="ARBA00022777"/>
    </source>
</evidence>
<evidence type="ECO:0000256" key="4">
    <source>
        <dbReference type="SAM" id="MobiDB-lite"/>
    </source>
</evidence>
<gene>
    <name evidence="7" type="ORF">H0B56_00435</name>
</gene>
<evidence type="ECO:0000256" key="1">
    <source>
        <dbReference type="ARBA" id="ARBA00022679"/>
    </source>
</evidence>
<sequence>MKALTRDPTTALWWGAVALRAILLSFAIGAVSVHSDDYQRPWLAWTVLGTMCVWTLLTSIAYIRGRWRRAWLVVLDVVLASALMLTSPLLLTEQMYAEQAPLITTVWVGAMPVIAGIRFGPAGGVLAGGYLAVGTGFAQMRVDLDVVRDGVLLVASGLVVGLAAEALRRAAVALAEAERAEAARAERERIARSIHDSVLQVLARVRKRGAEVGGEAAELGELAGEQEIALRSLIGTSTDLGQGRGERDAGDLGARLRMLATSTVRISAPACEVTLPDHVVAELEAAVREALTNTAKHAGSDTGSWVLVEDLGSEVVVSVRDNGPGIEAGRLERAEEEGRLGVARSIKSRVHELGGTVTLDTAPGTGTEWELRVPRDRPSRQERAEPNRSGKGARV</sequence>
<feature type="domain" description="Histidine kinase/HSP90-like ATPase" evidence="6">
    <location>
        <begin position="278"/>
        <end position="377"/>
    </location>
</feature>
<dbReference type="SUPFAM" id="SSF55874">
    <property type="entry name" value="ATPase domain of HSP90 chaperone/DNA topoisomerase II/histidine kinase"/>
    <property type="match status" value="1"/>
</dbReference>
<comment type="caution">
    <text evidence="7">The sequence shown here is derived from an EMBL/GenBank/DDBJ whole genome shotgun (WGS) entry which is preliminary data.</text>
</comment>
<dbReference type="InterPro" id="IPR003594">
    <property type="entry name" value="HATPase_dom"/>
</dbReference>
<keyword evidence="3" id="KW-0902">Two-component regulatory system</keyword>
<evidence type="ECO:0000313" key="8">
    <source>
        <dbReference type="Proteomes" id="UP000582974"/>
    </source>
</evidence>
<accession>A0A838A6K1</accession>
<keyword evidence="1" id="KW-0808">Transferase</keyword>
<dbReference type="InterPro" id="IPR036890">
    <property type="entry name" value="HATPase_C_sf"/>
</dbReference>
<feature type="transmembrane region" description="Helical" evidence="5">
    <location>
        <begin position="70"/>
        <end position="91"/>
    </location>
</feature>